<dbReference type="PANTHER" id="PTHR36069:SF1">
    <property type="entry name" value="EXPRESSED PROTEIN"/>
    <property type="match status" value="1"/>
</dbReference>
<gene>
    <name evidence="3" type="ORF">ACJIZ3_003422</name>
</gene>
<proteinExistence type="inferred from homology"/>
<accession>A0ABD3U975</accession>
<dbReference type="InterPro" id="IPR036378">
    <property type="entry name" value="FAS1_dom_sf"/>
</dbReference>
<evidence type="ECO:0000256" key="1">
    <source>
        <dbReference type="ARBA" id="ARBA00007843"/>
    </source>
</evidence>
<evidence type="ECO:0000259" key="2">
    <source>
        <dbReference type="SMART" id="SM00554"/>
    </source>
</evidence>
<organism evidence="3 4">
    <name type="scientific">Penstemon smallii</name>
    <dbReference type="NCBI Taxonomy" id="265156"/>
    <lineage>
        <taxon>Eukaryota</taxon>
        <taxon>Viridiplantae</taxon>
        <taxon>Streptophyta</taxon>
        <taxon>Embryophyta</taxon>
        <taxon>Tracheophyta</taxon>
        <taxon>Spermatophyta</taxon>
        <taxon>Magnoliopsida</taxon>
        <taxon>eudicotyledons</taxon>
        <taxon>Gunneridae</taxon>
        <taxon>Pentapetalae</taxon>
        <taxon>asterids</taxon>
        <taxon>lamiids</taxon>
        <taxon>Lamiales</taxon>
        <taxon>Plantaginaceae</taxon>
        <taxon>Cheloneae</taxon>
        <taxon>Penstemon</taxon>
    </lineage>
</organism>
<feature type="domain" description="FAS1" evidence="2">
    <location>
        <begin position="26"/>
        <end position="122"/>
    </location>
</feature>
<protein>
    <recommendedName>
        <fullName evidence="2">FAS1 domain-containing protein</fullName>
    </recommendedName>
</protein>
<keyword evidence="4" id="KW-1185">Reference proteome</keyword>
<dbReference type="PANTHER" id="PTHR36069">
    <property type="entry name" value="EXPRESSED PROTEIN-RELATED"/>
    <property type="match status" value="1"/>
</dbReference>
<comment type="caution">
    <text evidence="3">The sequence shown here is derived from an EMBL/GenBank/DDBJ whole genome shotgun (WGS) entry which is preliminary data.</text>
</comment>
<dbReference type="Pfam" id="PF02469">
    <property type="entry name" value="Fasciclin"/>
    <property type="match status" value="1"/>
</dbReference>
<sequence length="196" mass="21526">MQKANHFTFVMLINMAPPDQIPQNITFLMPNDRTLSKTNMAETSILDFLLQHSIPSPLLIDHLQHFPTGSMIPTSRPGLMLKVTNDGRRSFFLNNVRIISPNICTKGFSIRCHGIDGVVQPTMIPQPNIPPTLTTCPNTSTSPPWVAAAPLPDPAPRPVAVLTAPPPSVSPTKSSSPRIILDLAMTFLMLSLWLFI</sequence>
<reference evidence="3 4" key="1">
    <citation type="submission" date="2024-12" db="EMBL/GenBank/DDBJ databases">
        <title>The unique morphological basis and parallel evolutionary history of personate flowers in Penstemon.</title>
        <authorList>
            <person name="Depatie T.H."/>
            <person name="Wessinger C.A."/>
        </authorList>
    </citation>
    <scope>NUCLEOTIDE SEQUENCE [LARGE SCALE GENOMIC DNA]</scope>
    <source>
        <strain evidence="3">WTNN_2</strain>
        <tissue evidence="3">Leaf</tissue>
    </source>
</reference>
<comment type="similarity">
    <text evidence="1">Belongs to the fasciclin-like AGP family.</text>
</comment>
<dbReference type="SUPFAM" id="SSF82153">
    <property type="entry name" value="FAS1 domain"/>
    <property type="match status" value="1"/>
</dbReference>
<dbReference type="Proteomes" id="UP001634393">
    <property type="component" value="Unassembled WGS sequence"/>
</dbReference>
<dbReference type="EMBL" id="JBJXBP010000002">
    <property type="protein sequence ID" value="KAL3846019.1"/>
    <property type="molecule type" value="Genomic_DNA"/>
</dbReference>
<evidence type="ECO:0000313" key="3">
    <source>
        <dbReference type="EMBL" id="KAL3846019.1"/>
    </source>
</evidence>
<dbReference type="InterPro" id="IPR053339">
    <property type="entry name" value="FAS1_domain_protein"/>
</dbReference>
<name>A0ABD3U975_9LAMI</name>
<dbReference type="AlphaFoldDB" id="A0ABD3U975"/>
<dbReference type="SMART" id="SM00554">
    <property type="entry name" value="FAS1"/>
    <property type="match status" value="1"/>
</dbReference>
<dbReference type="InterPro" id="IPR000782">
    <property type="entry name" value="FAS1_domain"/>
</dbReference>
<dbReference type="Gene3D" id="2.30.180.10">
    <property type="entry name" value="FAS1 domain"/>
    <property type="match status" value="1"/>
</dbReference>
<evidence type="ECO:0000313" key="4">
    <source>
        <dbReference type="Proteomes" id="UP001634393"/>
    </source>
</evidence>